<protein>
    <submittedName>
        <fullName evidence="1">Leucine rich melanocyte differentiation associated</fullName>
    </submittedName>
</protein>
<dbReference type="Ensembl" id="ENSGALT00010054056.1">
    <property type="protein sequence ID" value="ENSGALP00010032587.1"/>
    <property type="gene ID" value="ENSGALG00010022217.1"/>
</dbReference>
<sequence length="133" mass="15740">MCHCYVLRNVLKLKCLVRPKYKAILMKDILLYGLQNFTYKIHIEFAYLLDHLAEVVPSLQYLSLLGNVACPNELVCKEKDEDDYQRYRYFVLHKLKNLKFLDTRQVTRKEREEALVRGAFMKVVKPKDAKVGK</sequence>
<evidence type="ECO:0000313" key="2">
    <source>
        <dbReference type="Proteomes" id="UP000000539"/>
    </source>
</evidence>
<evidence type="ECO:0000313" key="1">
    <source>
        <dbReference type="Ensembl" id="ENSGALP00010032587.1"/>
    </source>
</evidence>
<proteinExistence type="predicted"/>
<dbReference type="PANTHER" id="PTHR46282:SF2">
    <property type="entry name" value="LEUCINE-RICH MELANOCYTE DIFFERENTIATION-ASSOCIATED PROTEIN"/>
    <property type="match status" value="1"/>
</dbReference>
<keyword evidence="2" id="KW-1185">Reference proteome</keyword>
<name>A0A8V0ZP47_CHICK</name>
<dbReference type="PANTHER" id="PTHR46282">
    <property type="entry name" value="LEUCINE-RICH MELANOCYTE DIFFERENTIATION-ASSOCIATED PROTEIN"/>
    <property type="match status" value="1"/>
</dbReference>
<reference evidence="1" key="1">
    <citation type="submission" date="2020-11" db="EMBL/GenBank/DDBJ databases">
        <title>Gallus gallus (Chicken) genome, bGalGal1, GRCg7b, maternal haplotype autosomes + Z &amp; W.</title>
        <authorList>
            <person name="Warren W."/>
            <person name="Formenti G."/>
            <person name="Fedrigo O."/>
            <person name="Haase B."/>
            <person name="Mountcastle J."/>
            <person name="Balacco J."/>
            <person name="Tracey A."/>
            <person name="Schneider V."/>
            <person name="Okimoto R."/>
            <person name="Cheng H."/>
            <person name="Hawken R."/>
            <person name="Howe K."/>
            <person name="Jarvis E.D."/>
        </authorList>
    </citation>
    <scope>NUCLEOTIDE SEQUENCE [LARGE SCALE GENOMIC DNA]</scope>
    <source>
        <strain evidence="1">Broiler</strain>
    </source>
</reference>
<dbReference type="GeneTree" id="ENSGT00940000153289"/>
<dbReference type="InterPro" id="IPR032675">
    <property type="entry name" value="LRR_dom_sf"/>
</dbReference>
<organism evidence="1 2">
    <name type="scientific">Gallus gallus</name>
    <name type="common">Chicken</name>
    <dbReference type="NCBI Taxonomy" id="9031"/>
    <lineage>
        <taxon>Eukaryota</taxon>
        <taxon>Metazoa</taxon>
        <taxon>Chordata</taxon>
        <taxon>Craniata</taxon>
        <taxon>Vertebrata</taxon>
        <taxon>Euteleostomi</taxon>
        <taxon>Archelosauria</taxon>
        <taxon>Archosauria</taxon>
        <taxon>Dinosauria</taxon>
        <taxon>Saurischia</taxon>
        <taxon>Theropoda</taxon>
        <taxon>Coelurosauria</taxon>
        <taxon>Aves</taxon>
        <taxon>Neognathae</taxon>
        <taxon>Galloanserae</taxon>
        <taxon>Galliformes</taxon>
        <taxon>Phasianidae</taxon>
        <taxon>Phasianinae</taxon>
        <taxon>Gallus</taxon>
    </lineage>
</organism>
<dbReference type="AlphaFoldDB" id="A0A8V0ZP47"/>
<dbReference type="Proteomes" id="UP000000539">
    <property type="component" value="Chromosome 6"/>
</dbReference>
<accession>A0A8V0ZP47</accession>
<reference evidence="1" key="2">
    <citation type="submission" date="2025-08" db="UniProtKB">
        <authorList>
            <consortium name="Ensembl"/>
        </authorList>
    </citation>
    <scope>IDENTIFICATION</scope>
    <source>
        <strain evidence="1">broiler</strain>
    </source>
</reference>
<reference evidence="1" key="3">
    <citation type="submission" date="2025-09" db="UniProtKB">
        <authorList>
            <consortium name="Ensembl"/>
        </authorList>
    </citation>
    <scope>IDENTIFICATION</scope>
    <source>
        <strain evidence="1">broiler</strain>
    </source>
</reference>
<dbReference type="InterPro" id="IPR043313">
    <property type="entry name" value="LRMDA"/>
</dbReference>
<dbReference type="Gene3D" id="3.80.10.10">
    <property type="entry name" value="Ribonuclease Inhibitor"/>
    <property type="match status" value="1"/>
</dbReference>